<evidence type="ECO:0000256" key="1">
    <source>
        <dbReference type="ARBA" id="ARBA00023027"/>
    </source>
</evidence>
<dbReference type="Gene3D" id="3.40.50.720">
    <property type="entry name" value="NAD(P)-binding Rossmann-like Domain"/>
    <property type="match status" value="1"/>
</dbReference>
<dbReference type="RefSeq" id="WP_019233926.1">
    <property type="nucleotide sequence ID" value="NZ_CAAAHR010000005.1"/>
</dbReference>
<comment type="caution">
    <text evidence="3">The sequence shown here is derived from an EMBL/GenBank/DDBJ whole genome shotgun (WGS) entry which is preliminary data.</text>
</comment>
<evidence type="ECO:0000313" key="3">
    <source>
        <dbReference type="EMBL" id="PNL60186.1"/>
    </source>
</evidence>
<evidence type="ECO:0000259" key="2">
    <source>
        <dbReference type="Pfam" id="PF01370"/>
    </source>
</evidence>
<keyword evidence="1" id="KW-0520">NAD</keyword>
<dbReference type="InterPro" id="IPR001509">
    <property type="entry name" value="Epimerase_deHydtase"/>
</dbReference>
<protein>
    <submittedName>
        <fullName evidence="3">SDR family NAD(P)-dependent oxidoreductase</fullName>
    </submittedName>
</protein>
<proteinExistence type="predicted"/>
<feature type="domain" description="NAD-dependent epimerase/dehydratase" evidence="2">
    <location>
        <begin position="94"/>
        <end position="211"/>
    </location>
</feature>
<keyword evidence="4" id="KW-1185">Reference proteome</keyword>
<dbReference type="InterPro" id="IPR036291">
    <property type="entry name" value="NAD(P)-bd_dom_sf"/>
</dbReference>
<dbReference type="GeneID" id="98064554"/>
<accession>A0AAX0WNN5</accession>
<sequence>MTPSFFIFGFGYTANRLANTLIQLGFNVVGTTRQESKKVMIHPAKIKLIDFKAADIEYSLSQSTHLLVSVPPDARIGDLVLSYYSELIKRNAAHIEWLGYLSSTGVYGDYQGNWVDEESICRPKSASGMLRLEAENAWFSYAKSNQLPLHIFRLAGIYGPQRNPLERIKSGKKYSIFKEGQVFSRIHVDDIVSILLASIKNPHHLSTYNVADDEPAASHEVDAYAASLLNQSPLPLIPFEETSLSPREQEFYLSNRRVSNLKIKKELKIVLHYPSFREGLTQIWRKDFEQNQRD</sequence>
<dbReference type="AlphaFoldDB" id="A0AAX0WNN5"/>
<reference evidence="3" key="1">
    <citation type="submission" date="2017-12" db="EMBL/GenBank/DDBJ databases">
        <title>FDA dAtabase for Regulatory Grade micrObial Sequences (FDA-ARGOS): Supporting development and validation of Infectious Disease Dx tests.</title>
        <authorList>
            <person name="Kerrigan L."/>
            <person name="Tallon L.J."/>
            <person name="Sadzewicz L."/>
            <person name="Sengamalay N."/>
            <person name="Ott S."/>
            <person name="Godinez A."/>
            <person name="Nagaraj S."/>
            <person name="Vavikolanu K."/>
            <person name="Vyas G."/>
            <person name="Nadendla S."/>
            <person name="Aluvathingal J."/>
            <person name="Sichtig H."/>
        </authorList>
    </citation>
    <scope>NUCLEOTIDE SEQUENCE [LARGE SCALE GENOMIC DNA]</scope>
    <source>
        <strain evidence="3">FDAARGOS_200</strain>
    </source>
</reference>
<dbReference type="EMBL" id="NBTX02000004">
    <property type="protein sequence ID" value="PNL60186.1"/>
    <property type="molecule type" value="Genomic_DNA"/>
</dbReference>
<dbReference type="PANTHER" id="PTHR43574">
    <property type="entry name" value="EPIMERASE-RELATED"/>
    <property type="match status" value="1"/>
</dbReference>
<organism evidence="3 4">
    <name type="scientific">Legionella anisa</name>
    <dbReference type="NCBI Taxonomy" id="28082"/>
    <lineage>
        <taxon>Bacteria</taxon>
        <taxon>Pseudomonadati</taxon>
        <taxon>Pseudomonadota</taxon>
        <taxon>Gammaproteobacteria</taxon>
        <taxon>Legionellales</taxon>
        <taxon>Legionellaceae</taxon>
        <taxon>Legionella</taxon>
    </lineage>
</organism>
<evidence type="ECO:0000313" key="4">
    <source>
        <dbReference type="Proteomes" id="UP000192511"/>
    </source>
</evidence>
<dbReference type="CDD" id="cd05266">
    <property type="entry name" value="SDR_a4"/>
    <property type="match status" value="1"/>
</dbReference>
<dbReference type="SUPFAM" id="SSF51735">
    <property type="entry name" value="NAD(P)-binding Rossmann-fold domains"/>
    <property type="match status" value="1"/>
</dbReference>
<dbReference type="Pfam" id="PF01370">
    <property type="entry name" value="Epimerase"/>
    <property type="match status" value="1"/>
</dbReference>
<dbReference type="Proteomes" id="UP000192511">
    <property type="component" value="Unassembled WGS sequence"/>
</dbReference>
<name>A0AAX0WNN5_9GAMM</name>
<gene>
    <name evidence="3" type="ORF">A6J39_002615</name>
</gene>